<sequence>METSELKSFLLTHQSFEVAKKTFKIYVQSWKEEEPEEFFEAFENIDIDLLEVEKWRGSLVLNFLHESDIEYVSTSLRISFNDKTLAEYFLIQDLDGEIIDDRLHFE</sequence>
<comment type="caution">
    <text evidence="1">The sequence shown here is derived from an EMBL/GenBank/DDBJ whole genome shotgun (WGS) entry which is preliminary data.</text>
</comment>
<dbReference type="EMBL" id="JBBKAR010000034">
    <property type="protein sequence ID" value="MEJ8304781.1"/>
    <property type="molecule type" value="Genomic_DNA"/>
</dbReference>
<reference evidence="1" key="1">
    <citation type="submission" date="2024-03" db="EMBL/GenBank/DDBJ databases">
        <title>Whole genome sequecning of epiphytes from Marcgravia umbellata leaves.</title>
        <authorList>
            <person name="Kumar G."/>
            <person name="Savka M.A."/>
        </authorList>
    </citation>
    <scope>NUCLEOTIDE SEQUENCE</scope>
    <source>
        <strain evidence="1">RIT_BL5</strain>
    </source>
</reference>
<keyword evidence="2" id="KW-1185">Reference proteome</keyword>
<proteinExistence type="predicted"/>
<protein>
    <submittedName>
        <fullName evidence="1">Uncharacterized protein</fullName>
    </submittedName>
</protein>
<gene>
    <name evidence="1" type="ORF">WKI47_12815</name>
</gene>
<organism evidence="1 2">
    <name type="scientific">Saccharibacillus sacchari</name>
    <dbReference type="NCBI Taxonomy" id="456493"/>
    <lineage>
        <taxon>Bacteria</taxon>
        <taxon>Bacillati</taxon>
        <taxon>Bacillota</taxon>
        <taxon>Bacilli</taxon>
        <taxon>Bacillales</taxon>
        <taxon>Paenibacillaceae</taxon>
        <taxon>Saccharibacillus</taxon>
    </lineage>
</organism>
<accession>A0ACC6PCX7</accession>
<name>A0ACC6PCX7_9BACL</name>
<evidence type="ECO:0000313" key="2">
    <source>
        <dbReference type="Proteomes" id="UP001380953"/>
    </source>
</evidence>
<dbReference type="Proteomes" id="UP001380953">
    <property type="component" value="Unassembled WGS sequence"/>
</dbReference>
<evidence type="ECO:0000313" key="1">
    <source>
        <dbReference type="EMBL" id="MEJ8304781.1"/>
    </source>
</evidence>